<keyword evidence="3" id="KW-0408">Iron</keyword>
<organism evidence="4 5">
    <name type="scientific">Spongiibacter thalassae</name>
    <dbReference type="NCBI Taxonomy" id="2721624"/>
    <lineage>
        <taxon>Bacteria</taxon>
        <taxon>Pseudomonadati</taxon>
        <taxon>Pseudomonadota</taxon>
        <taxon>Gammaproteobacteria</taxon>
        <taxon>Cellvibrionales</taxon>
        <taxon>Spongiibacteraceae</taxon>
        <taxon>Spongiibacter</taxon>
    </lineage>
</organism>
<dbReference type="PANTHER" id="PTHR46696:SF1">
    <property type="entry name" value="CYTOCHROME P450 YJIB-RELATED"/>
    <property type="match status" value="1"/>
</dbReference>
<name>A0ABX1GHX0_9GAMM</name>
<comment type="caution">
    <text evidence="4">The sequence shown here is derived from an EMBL/GenBank/DDBJ whole genome shotgun (WGS) entry which is preliminary data.</text>
</comment>
<gene>
    <name evidence="4" type="ORF">HCU74_14000</name>
</gene>
<dbReference type="InterPro" id="IPR017972">
    <property type="entry name" value="Cyt_P450_CS"/>
</dbReference>
<keyword evidence="3" id="KW-0503">Monooxygenase</keyword>
<dbReference type="Pfam" id="PF00067">
    <property type="entry name" value="p450"/>
    <property type="match status" value="1"/>
</dbReference>
<dbReference type="InterPro" id="IPR036396">
    <property type="entry name" value="Cyt_P450_sf"/>
</dbReference>
<accession>A0ABX1GHX0</accession>
<evidence type="ECO:0000313" key="5">
    <source>
        <dbReference type="Proteomes" id="UP000765845"/>
    </source>
</evidence>
<comment type="cofactor">
    <cofactor evidence="1">
        <name>heme</name>
        <dbReference type="ChEBI" id="CHEBI:30413"/>
    </cofactor>
</comment>
<evidence type="ECO:0000256" key="3">
    <source>
        <dbReference type="RuleBase" id="RU000461"/>
    </source>
</evidence>
<dbReference type="InterPro" id="IPR002397">
    <property type="entry name" value="Cyt_P450_B"/>
</dbReference>
<dbReference type="InterPro" id="IPR001128">
    <property type="entry name" value="Cyt_P450"/>
</dbReference>
<dbReference type="PROSITE" id="PS00086">
    <property type="entry name" value="CYTOCHROME_P450"/>
    <property type="match status" value="1"/>
</dbReference>
<protein>
    <submittedName>
        <fullName evidence="4">Cytochrome P450</fullName>
    </submittedName>
</protein>
<evidence type="ECO:0000256" key="2">
    <source>
        <dbReference type="ARBA" id="ARBA00010617"/>
    </source>
</evidence>
<dbReference type="Proteomes" id="UP000765845">
    <property type="component" value="Unassembled WGS sequence"/>
</dbReference>
<reference evidence="4 5" key="1">
    <citation type="submission" date="2020-04" db="EMBL/GenBank/DDBJ databases">
        <authorList>
            <person name="Yoon J."/>
        </authorList>
    </citation>
    <scope>NUCLEOTIDE SEQUENCE [LARGE SCALE GENOMIC DNA]</scope>
    <source>
        <strain evidence="4 5">KMU-166</strain>
    </source>
</reference>
<dbReference type="EMBL" id="JAAWWK010000005">
    <property type="protein sequence ID" value="NKI18525.1"/>
    <property type="molecule type" value="Genomic_DNA"/>
</dbReference>
<dbReference type="Gene3D" id="1.10.630.10">
    <property type="entry name" value="Cytochrome P450"/>
    <property type="match status" value="1"/>
</dbReference>
<sequence>MLKRLRHRWSRRAPRGPAESIDLTGFSPFDPTFINDPFPYLSALREHSAAFPLDNGSWVISRYNDIQEALAHPHLCNSPSDYAVVHQRHRHSQVCADVANNILPFLDAPQHTLPRAALTRGFHQLLRDCAIDIEALAQTRLQALMARREFDVLHDFATPLCAEIMGKLLGFNADPALAKQLKRWSETFFYLFSIIPSEEVRDTLNRELTDFRHFAETLHTTSTSPLMSVLEGADLGEFTSPTGFIRDNTLLLIADGLNSDHGIGNALRHCILQPELLTGLREQRYRALDLADELLRFDSPTLFIARRTSEAVSIGDTVIEKNRGVFLMLAAGNRDPRVFDQADEINPLRSGPAPISFGRGEHSCVGRQLVRQLLAASLRALAAQPHTLRLSQPNSRWTQRAGHRWLEALPVHT</sequence>
<dbReference type="RefSeq" id="WP_168451060.1">
    <property type="nucleotide sequence ID" value="NZ_JAAWWK010000005.1"/>
</dbReference>
<keyword evidence="3" id="KW-0479">Metal-binding</keyword>
<evidence type="ECO:0000256" key="1">
    <source>
        <dbReference type="ARBA" id="ARBA00001971"/>
    </source>
</evidence>
<proteinExistence type="inferred from homology"/>
<dbReference type="PRINTS" id="PR00359">
    <property type="entry name" value="BP450"/>
</dbReference>
<keyword evidence="5" id="KW-1185">Reference proteome</keyword>
<dbReference type="PANTHER" id="PTHR46696">
    <property type="entry name" value="P450, PUTATIVE (EUROFUNG)-RELATED"/>
    <property type="match status" value="1"/>
</dbReference>
<keyword evidence="3" id="KW-0560">Oxidoreductase</keyword>
<comment type="similarity">
    <text evidence="2 3">Belongs to the cytochrome P450 family.</text>
</comment>
<evidence type="ECO:0000313" key="4">
    <source>
        <dbReference type="EMBL" id="NKI18525.1"/>
    </source>
</evidence>
<keyword evidence="3" id="KW-0349">Heme</keyword>
<dbReference type="SUPFAM" id="SSF48264">
    <property type="entry name" value="Cytochrome P450"/>
    <property type="match status" value="1"/>
</dbReference>